<evidence type="ECO:0000256" key="4">
    <source>
        <dbReference type="ARBA" id="ARBA00017172"/>
    </source>
</evidence>
<dbReference type="PANTHER" id="PTHR43825:SF3">
    <property type="entry name" value="PYRUVATE DEHYDROGENASE E1 COMPONENT"/>
    <property type="match status" value="1"/>
</dbReference>
<evidence type="ECO:0000259" key="11">
    <source>
        <dbReference type="Pfam" id="PF00456"/>
    </source>
</evidence>
<comment type="cofactor">
    <cofactor evidence="1 9">
        <name>thiamine diphosphate</name>
        <dbReference type="ChEBI" id="CHEBI:58937"/>
    </cofactor>
</comment>
<dbReference type="NCBIfam" id="TIGR03186">
    <property type="entry name" value="AKGDH_not_PDH"/>
    <property type="match status" value="1"/>
</dbReference>
<dbReference type="SUPFAM" id="SSF52922">
    <property type="entry name" value="TK C-terminal domain-like"/>
    <property type="match status" value="1"/>
</dbReference>
<evidence type="ECO:0000256" key="10">
    <source>
        <dbReference type="PIRSR" id="PIRSR000156-1"/>
    </source>
</evidence>
<keyword evidence="7 9" id="KW-0670">Pyruvate</keyword>
<dbReference type="InterPro" id="IPR051157">
    <property type="entry name" value="PDH/Transketolase"/>
</dbReference>
<keyword evidence="10" id="KW-0460">Magnesium</keyword>
<dbReference type="RefSeq" id="WP_073427899.1">
    <property type="nucleotide sequence ID" value="NZ_CADFGY010000006.1"/>
</dbReference>
<dbReference type="AlphaFoldDB" id="A0A1M6LNB9"/>
<dbReference type="EC" id="1.2.4.1" evidence="3 9"/>
<evidence type="ECO:0000256" key="6">
    <source>
        <dbReference type="ARBA" id="ARBA00023052"/>
    </source>
</evidence>
<dbReference type="InterPro" id="IPR017600">
    <property type="entry name" value="Alpha-ketoglut_DH"/>
</dbReference>
<evidence type="ECO:0000259" key="13">
    <source>
        <dbReference type="Pfam" id="PF22613"/>
    </source>
</evidence>
<dbReference type="InterPro" id="IPR004660">
    <property type="entry name" value="PDH_E1"/>
</dbReference>
<dbReference type="STRING" id="169427.SAMN05192548_1005223"/>
<dbReference type="SUPFAM" id="SSF52518">
    <property type="entry name" value="Thiamin diphosphate-binding fold (THDP-binding)"/>
    <property type="match status" value="2"/>
</dbReference>
<feature type="domain" description="Transketolase-like C-terminal" evidence="13">
    <location>
        <begin position="761"/>
        <end position="882"/>
    </location>
</feature>
<evidence type="ECO:0000256" key="7">
    <source>
        <dbReference type="ARBA" id="ARBA00023317"/>
    </source>
</evidence>
<dbReference type="Gene3D" id="3.40.50.970">
    <property type="match status" value="2"/>
</dbReference>
<evidence type="ECO:0000313" key="14">
    <source>
        <dbReference type="EMBL" id="SHJ72643.1"/>
    </source>
</evidence>
<dbReference type="Pfam" id="PF00456">
    <property type="entry name" value="Transketolase_N"/>
    <property type="match status" value="1"/>
</dbReference>
<gene>
    <name evidence="14" type="ORF">SAMN05192548_1005223</name>
</gene>
<dbReference type="OrthoDB" id="9759664at2"/>
<dbReference type="InterPro" id="IPR055152">
    <property type="entry name" value="Transketolase-like_C_2"/>
</dbReference>
<dbReference type="EMBL" id="FRAB01000005">
    <property type="protein sequence ID" value="SHJ72643.1"/>
    <property type="molecule type" value="Genomic_DNA"/>
</dbReference>
<organism evidence="14 15">
    <name type="scientific">Paraburkholderia terricola</name>
    <dbReference type="NCBI Taxonomy" id="169427"/>
    <lineage>
        <taxon>Bacteria</taxon>
        <taxon>Pseudomonadati</taxon>
        <taxon>Pseudomonadota</taxon>
        <taxon>Betaproteobacteria</taxon>
        <taxon>Burkholderiales</taxon>
        <taxon>Burkholderiaceae</taxon>
        <taxon>Paraburkholderia</taxon>
    </lineage>
</organism>
<keyword evidence="5 9" id="KW-0560">Oxidoreductase</keyword>
<dbReference type="InterPro" id="IPR009014">
    <property type="entry name" value="Transketo_C/PFOR_II"/>
</dbReference>
<keyword evidence="6 9" id="KW-0786">Thiamine pyrophosphate</keyword>
<dbReference type="InterPro" id="IPR041621">
    <property type="entry name" value="PDH_E1_M"/>
</dbReference>
<evidence type="ECO:0000256" key="5">
    <source>
        <dbReference type="ARBA" id="ARBA00023002"/>
    </source>
</evidence>
<comment type="function">
    <text evidence="2 9">Component of the pyruvate dehydrogenase (PDH) complex, that catalyzes the overall conversion of pyruvate to acetyl-CoA and CO(2).</text>
</comment>
<dbReference type="Pfam" id="PF17831">
    <property type="entry name" value="PDH_E1_M"/>
    <property type="match status" value="1"/>
</dbReference>
<dbReference type="CDD" id="cd02017">
    <property type="entry name" value="TPP_E1_EcPDC_like"/>
    <property type="match status" value="1"/>
</dbReference>
<evidence type="ECO:0000256" key="2">
    <source>
        <dbReference type="ARBA" id="ARBA00003157"/>
    </source>
</evidence>
<dbReference type="NCBIfam" id="TIGR00759">
    <property type="entry name" value="aceE"/>
    <property type="match status" value="1"/>
</dbReference>
<dbReference type="InterPro" id="IPR035807">
    <property type="entry name" value="PDC_E1_N"/>
</dbReference>
<evidence type="ECO:0000313" key="15">
    <source>
        <dbReference type="Proteomes" id="UP000184395"/>
    </source>
</evidence>
<feature type="domain" description="Pyruvate dehydrogenase E1 component middle" evidence="12">
    <location>
        <begin position="518"/>
        <end position="729"/>
    </location>
</feature>
<reference evidence="14 15" key="1">
    <citation type="submission" date="2016-11" db="EMBL/GenBank/DDBJ databases">
        <authorList>
            <person name="Jaros S."/>
            <person name="Januszkiewicz K."/>
            <person name="Wedrychowicz H."/>
        </authorList>
    </citation>
    <scope>NUCLEOTIDE SEQUENCE [LARGE SCALE GENOMIC DNA]</scope>
    <source>
        <strain evidence="14 15">LMG 20594</strain>
    </source>
</reference>
<proteinExistence type="predicted"/>
<dbReference type="GO" id="GO:0004739">
    <property type="term" value="F:pyruvate dehydrogenase (acetyl-transferring) activity"/>
    <property type="evidence" value="ECO:0007669"/>
    <property type="project" value="UniProtKB-EC"/>
</dbReference>
<dbReference type="Gene3D" id="3.40.50.920">
    <property type="match status" value="1"/>
</dbReference>
<feature type="domain" description="Transketolase N-terminal" evidence="11">
    <location>
        <begin position="132"/>
        <end position="330"/>
    </location>
</feature>
<feature type="binding site" evidence="10">
    <location>
        <position position="290"/>
    </location>
    <ligand>
        <name>Mg(2+)</name>
        <dbReference type="ChEBI" id="CHEBI:18420"/>
    </ligand>
</feature>
<protein>
    <recommendedName>
        <fullName evidence="4 9">Pyruvate dehydrogenase E1 component</fullName>
        <ecNumber evidence="3 9">1.2.4.1</ecNumber>
    </recommendedName>
</protein>
<name>A0A1M6LNB9_9BURK</name>
<dbReference type="Proteomes" id="UP000184395">
    <property type="component" value="Unassembled WGS sequence"/>
</dbReference>
<comment type="catalytic activity">
    <reaction evidence="8 9">
        <text>N(6)-[(R)-lipoyl]-L-lysyl-[protein] + pyruvate + H(+) = N(6)-[(R)-S(8)-acetyldihydrolipoyl]-L-lysyl-[protein] + CO2</text>
        <dbReference type="Rhea" id="RHEA:19189"/>
        <dbReference type="Rhea" id="RHEA-COMP:10474"/>
        <dbReference type="Rhea" id="RHEA-COMP:10478"/>
        <dbReference type="ChEBI" id="CHEBI:15361"/>
        <dbReference type="ChEBI" id="CHEBI:15378"/>
        <dbReference type="ChEBI" id="CHEBI:16526"/>
        <dbReference type="ChEBI" id="CHEBI:83099"/>
        <dbReference type="ChEBI" id="CHEBI:83111"/>
        <dbReference type="EC" id="1.2.4.1"/>
    </reaction>
</comment>
<evidence type="ECO:0000256" key="8">
    <source>
        <dbReference type="ARBA" id="ARBA00051231"/>
    </source>
</evidence>
<comment type="cofactor">
    <cofactor evidence="10">
        <name>Mg(2+)</name>
        <dbReference type="ChEBI" id="CHEBI:18420"/>
    </cofactor>
</comment>
<dbReference type="InterPro" id="IPR005474">
    <property type="entry name" value="Transketolase_N"/>
</dbReference>
<feature type="binding site" evidence="10">
    <location>
        <position position="260"/>
    </location>
    <ligand>
        <name>Mg(2+)</name>
        <dbReference type="ChEBI" id="CHEBI:18420"/>
    </ligand>
</feature>
<evidence type="ECO:0000259" key="12">
    <source>
        <dbReference type="Pfam" id="PF17831"/>
    </source>
</evidence>
<evidence type="ECO:0000256" key="1">
    <source>
        <dbReference type="ARBA" id="ARBA00001964"/>
    </source>
</evidence>
<evidence type="ECO:0000256" key="9">
    <source>
        <dbReference type="PIRNR" id="PIRNR000156"/>
    </source>
</evidence>
<dbReference type="FunFam" id="3.40.50.970:FF:000011">
    <property type="entry name" value="Pyruvate dehydrogenase E1 component"/>
    <property type="match status" value="1"/>
</dbReference>
<dbReference type="Pfam" id="PF22613">
    <property type="entry name" value="Transketolase_C_1"/>
    <property type="match status" value="1"/>
</dbReference>
<dbReference type="InterPro" id="IPR029061">
    <property type="entry name" value="THDP-binding"/>
</dbReference>
<dbReference type="PIRSF" id="PIRSF000156">
    <property type="entry name" value="Pyruvate_dh_E1"/>
    <property type="match status" value="1"/>
</dbReference>
<dbReference type="PANTHER" id="PTHR43825">
    <property type="entry name" value="PYRUVATE DEHYDROGENASE E1 COMPONENT"/>
    <property type="match status" value="1"/>
</dbReference>
<accession>A0A1M6LNB9</accession>
<evidence type="ECO:0000256" key="3">
    <source>
        <dbReference type="ARBA" id="ARBA00012281"/>
    </source>
</evidence>
<sequence>MTDLSSGSEQLRSLHVQRAQGENGTAGTDGARHEDVDPQETAEWLEALDAVVAHVGRERAQFLFDRLASHALSLGVESAHSNVTPYRNTIPFEDQPRYPGNLELEEKLAGALRWNALAMVVRANKAYGELGGHIASYASAADLFEVGFNHFFRAAAPGGEAGTGDLVYFQPHSSPGVYARAYLEGFLSEQQLQHYRREIGGPGLCSYPHPWLMPDFWQFPTGSMGIGPINAIYQARFMRYLANRGLAQTEGRKVWGFFGDGEMDEPESTGALSLAAREGLDNLVFVINCNLQRLDGPVRSNGRIIDELEAHFIGAGWNVIKVVWGSDWDALFSRDRSGALLRAFAHTVDGQFQTFSANDGAYNRERFFGQNPELAALAEQLSDEEIDRLRRGGHDVRKLHAAYARALAHRGQPTVILAKTMKGFGMGAAGQGRMTTHQQKKLGFDDLKAFRDRFRLPLTDDDVEQVKFYKPAEDSPEMQYLHARRAALGGYLPRRRRVASAGLTVPPMSSWGQFALDANGREMSTTMALVRMLTALLKDGEVGPRVVPIVADEARTFGMANMFRQVGIYSPLGQMYEPEDLGSMLYYREDTKGQILEEGISEAGAVSSWIAAATSYSVHDLPMLPFYIYYSMFGFQRIGDLIWAAADQRARGFLIGATSGKTTLGGEGLQHQDGTSHLAASTIPNCRAYDPAFAYELAAIVDEGMREMVEAQRDVFYYVTVMNENYAQPSVPGGDLQALREGILKGIYPLGEQTQPATSAVSAQVQLLGAGAILGEVIAAQRLLRDDWQVEAAVWSVTSFTELQRDGMTSEREARLGEATSAPYITKALETSQGPVIAATDYVRALPELIRAYVPRRYVTLGTDGFGRSDTRQALREFFEVDRKAIVIAALKALADEGAIEASVLMEARRKYRGDAAVGAASWEC</sequence>
<keyword evidence="10" id="KW-0479">Metal-binding</keyword>
<feature type="binding site" evidence="10">
    <location>
        <position position="292"/>
    </location>
    <ligand>
        <name>Mg(2+)</name>
        <dbReference type="ChEBI" id="CHEBI:18420"/>
    </ligand>
</feature>
<dbReference type="GO" id="GO:0046872">
    <property type="term" value="F:metal ion binding"/>
    <property type="evidence" value="ECO:0007669"/>
    <property type="project" value="UniProtKB-KW"/>
</dbReference>